<dbReference type="AlphaFoldDB" id="A0AAE3GSI8"/>
<gene>
    <name evidence="1" type="ORF">NJ959_15860</name>
</gene>
<protein>
    <submittedName>
        <fullName evidence="1">Uncharacterized protein</fullName>
    </submittedName>
</protein>
<dbReference type="Proteomes" id="UP001204953">
    <property type="component" value="Unassembled WGS sequence"/>
</dbReference>
<dbReference type="RefSeq" id="WP_254012684.1">
    <property type="nucleotide sequence ID" value="NZ_JAMZMM010000153.1"/>
</dbReference>
<evidence type="ECO:0000313" key="1">
    <source>
        <dbReference type="EMBL" id="MCP2729910.1"/>
    </source>
</evidence>
<sequence>MSQEQSDVNWILVSLTSPKKKDLVFKRIKSDKQLPDLIRSEHSVYGEWLLLEVSDVQSVRECLQKIDYIKKVERIKPEDANRMLGI</sequence>
<accession>A0AAE3GSI8</accession>
<organism evidence="1 2">
    <name type="scientific">Limnofasciculus baicalensis BBK-W-15</name>
    <dbReference type="NCBI Taxonomy" id="2699891"/>
    <lineage>
        <taxon>Bacteria</taxon>
        <taxon>Bacillati</taxon>
        <taxon>Cyanobacteriota</taxon>
        <taxon>Cyanophyceae</taxon>
        <taxon>Coleofasciculales</taxon>
        <taxon>Coleofasciculaceae</taxon>
        <taxon>Limnofasciculus</taxon>
        <taxon>Limnofasciculus baicalensis</taxon>
    </lineage>
</organism>
<keyword evidence="2" id="KW-1185">Reference proteome</keyword>
<name>A0AAE3GSI8_9CYAN</name>
<proteinExistence type="predicted"/>
<comment type="caution">
    <text evidence="1">The sequence shown here is derived from an EMBL/GenBank/DDBJ whole genome shotgun (WGS) entry which is preliminary data.</text>
</comment>
<evidence type="ECO:0000313" key="2">
    <source>
        <dbReference type="Proteomes" id="UP001204953"/>
    </source>
</evidence>
<reference evidence="1" key="1">
    <citation type="submission" date="2022-06" db="EMBL/GenBank/DDBJ databases">
        <title>New cyanobacteria of genus Symplocastrum in benthos of Lake Baikal.</title>
        <authorList>
            <person name="Sorokovikova E."/>
            <person name="Tikhonova I."/>
            <person name="Krasnopeev A."/>
            <person name="Evseev P."/>
            <person name="Gladkikh A."/>
            <person name="Belykh O."/>
        </authorList>
    </citation>
    <scope>NUCLEOTIDE SEQUENCE</scope>
    <source>
        <strain evidence="1">BBK-W-15</strain>
    </source>
</reference>
<dbReference type="EMBL" id="JAMZMM010000153">
    <property type="protein sequence ID" value="MCP2729910.1"/>
    <property type="molecule type" value="Genomic_DNA"/>
</dbReference>